<comment type="caution">
    <text evidence="2">The sequence shown here is derived from an EMBL/GenBank/DDBJ whole genome shotgun (WGS) entry which is preliminary data.</text>
</comment>
<proteinExistence type="predicted"/>
<feature type="compositionally biased region" description="Polar residues" evidence="1">
    <location>
        <begin position="40"/>
        <end position="54"/>
    </location>
</feature>
<accession>A0A9W7C9H8</accession>
<dbReference type="Pfam" id="PF13306">
    <property type="entry name" value="LRR_5"/>
    <property type="match status" value="1"/>
</dbReference>
<feature type="compositionally biased region" description="Acidic residues" evidence="1">
    <location>
        <begin position="26"/>
        <end position="35"/>
    </location>
</feature>
<feature type="compositionally biased region" description="Basic and acidic residues" evidence="1">
    <location>
        <begin position="58"/>
        <end position="83"/>
    </location>
</feature>
<dbReference type="InterPro" id="IPR026906">
    <property type="entry name" value="LRR_5"/>
</dbReference>
<dbReference type="SUPFAM" id="SSF52058">
    <property type="entry name" value="L domain-like"/>
    <property type="match status" value="1"/>
</dbReference>
<dbReference type="Gene3D" id="3.80.10.10">
    <property type="entry name" value="Ribonuclease Inhibitor"/>
    <property type="match status" value="1"/>
</dbReference>
<dbReference type="AlphaFoldDB" id="A0A9W7C9H8"/>
<dbReference type="PANTHER" id="PTHR45661">
    <property type="entry name" value="SURFACE ANTIGEN"/>
    <property type="match status" value="1"/>
</dbReference>
<feature type="region of interest" description="Disordered" evidence="1">
    <location>
        <begin position="1"/>
        <end position="90"/>
    </location>
</feature>
<feature type="compositionally biased region" description="Basic and acidic residues" evidence="1">
    <location>
        <begin position="10"/>
        <end position="25"/>
    </location>
</feature>
<protein>
    <submittedName>
        <fullName evidence="2">Uncharacterized protein</fullName>
    </submittedName>
</protein>
<keyword evidence="3" id="KW-1185">Reference proteome</keyword>
<dbReference type="Proteomes" id="UP001165122">
    <property type="component" value="Unassembled WGS sequence"/>
</dbReference>
<dbReference type="InterPro" id="IPR053139">
    <property type="entry name" value="Surface_bspA-like"/>
</dbReference>
<gene>
    <name evidence="2" type="ORF">TrLO_g11663</name>
</gene>
<evidence type="ECO:0000313" key="3">
    <source>
        <dbReference type="Proteomes" id="UP001165122"/>
    </source>
</evidence>
<sequence>MSKSVALESNEGHESREMSGKRGAEEEGDENEEGIPEASSAANSTTLITVSTAPAATDQRERPWQTRSLTREWREAGGEDHSWPDFPDDEEEQEEWLSALEERRKLVTRVIFLLNVTKVGERACCFANNLVIVEIPEGVKSIGKRAFNLCRSLITVSFPTTLTSIVYGAFAGCFSLETVDLLHTNLKELGYSIFSNCYELKSMTIPDSLQTLGDYIFFNCSKLVPSNINTRDIDAVVTHLRSKQQS</sequence>
<dbReference type="EMBL" id="BRXW01000088">
    <property type="protein sequence ID" value="GMI05585.1"/>
    <property type="molecule type" value="Genomic_DNA"/>
</dbReference>
<evidence type="ECO:0000313" key="2">
    <source>
        <dbReference type="EMBL" id="GMI05585.1"/>
    </source>
</evidence>
<organism evidence="2 3">
    <name type="scientific">Triparma laevis f. longispina</name>
    <dbReference type="NCBI Taxonomy" id="1714387"/>
    <lineage>
        <taxon>Eukaryota</taxon>
        <taxon>Sar</taxon>
        <taxon>Stramenopiles</taxon>
        <taxon>Ochrophyta</taxon>
        <taxon>Bolidophyceae</taxon>
        <taxon>Parmales</taxon>
        <taxon>Triparmaceae</taxon>
        <taxon>Triparma</taxon>
    </lineage>
</organism>
<dbReference type="InterPro" id="IPR032675">
    <property type="entry name" value="LRR_dom_sf"/>
</dbReference>
<name>A0A9W7C9H8_9STRA</name>
<reference evidence="3" key="1">
    <citation type="journal article" date="2023" name="Commun. Biol.">
        <title>Genome analysis of Parmales, the sister group of diatoms, reveals the evolutionary specialization of diatoms from phago-mixotrophs to photoautotrophs.</title>
        <authorList>
            <person name="Ban H."/>
            <person name="Sato S."/>
            <person name="Yoshikawa S."/>
            <person name="Yamada K."/>
            <person name="Nakamura Y."/>
            <person name="Ichinomiya M."/>
            <person name="Sato N."/>
            <person name="Blanc-Mathieu R."/>
            <person name="Endo H."/>
            <person name="Kuwata A."/>
            <person name="Ogata H."/>
        </authorList>
    </citation>
    <scope>NUCLEOTIDE SEQUENCE [LARGE SCALE GENOMIC DNA]</scope>
    <source>
        <strain evidence="3">NIES 3700</strain>
    </source>
</reference>
<evidence type="ECO:0000256" key="1">
    <source>
        <dbReference type="SAM" id="MobiDB-lite"/>
    </source>
</evidence>
<dbReference type="OrthoDB" id="1421090at2759"/>
<dbReference type="PANTHER" id="PTHR45661:SF3">
    <property type="entry name" value="IG-LIKE DOMAIN-CONTAINING PROTEIN"/>
    <property type="match status" value="1"/>
</dbReference>